<gene>
    <name evidence="2" type="ORF">BA896_012585</name>
</gene>
<evidence type="ECO:0000313" key="2">
    <source>
        <dbReference type="EMBL" id="OFJ49576.1"/>
    </source>
</evidence>
<comment type="caution">
    <text evidence="2">The sequence shown here is derived from an EMBL/GenBank/DDBJ whole genome shotgun (WGS) entry which is preliminary data.</text>
</comment>
<feature type="compositionally biased region" description="Basic and acidic residues" evidence="1">
    <location>
        <begin position="66"/>
        <end position="76"/>
    </location>
</feature>
<name>A0A1E8PTQ2_9BURK</name>
<evidence type="ECO:0000256" key="1">
    <source>
        <dbReference type="SAM" id="MobiDB-lite"/>
    </source>
</evidence>
<evidence type="ECO:0000313" key="3">
    <source>
        <dbReference type="Proteomes" id="UP000092634"/>
    </source>
</evidence>
<dbReference type="EMBL" id="MAQB02000001">
    <property type="protein sequence ID" value="OFJ49576.1"/>
    <property type="molecule type" value="Genomic_DNA"/>
</dbReference>
<sequence length="76" mass="8127">MNITPIKKLADSLHKNSLDIAAVHGNTPTAALYRAFAIRLDTAIAEALAISSDKPTTLHPSACDVSDNKNLKEENV</sequence>
<protein>
    <submittedName>
        <fullName evidence="2">Uncharacterized protein</fullName>
    </submittedName>
</protein>
<accession>A0A1E8PTQ2</accession>
<dbReference type="AlphaFoldDB" id="A0A1E8PTQ2"/>
<dbReference type="Proteomes" id="UP000092634">
    <property type="component" value="Unassembled WGS sequence"/>
</dbReference>
<feature type="region of interest" description="Disordered" evidence="1">
    <location>
        <begin position="54"/>
        <end position="76"/>
    </location>
</feature>
<organism evidence="2 3">
    <name type="scientific">Janthinobacterium lividum</name>
    <dbReference type="NCBI Taxonomy" id="29581"/>
    <lineage>
        <taxon>Bacteria</taxon>
        <taxon>Pseudomonadati</taxon>
        <taxon>Pseudomonadota</taxon>
        <taxon>Betaproteobacteria</taxon>
        <taxon>Burkholderiales</taxon>
        <taxon>Oxalobacteraceae</taxon>
        <taxon>Janthinobacterium</taxon>
    </lineage>
</organism>
<reference evidence="2 3" key="1">
    <citation type="submission" date="2016-10" db="EMBL/GenBank/DDBJ databases">
        <title>Updated version of Genome Assembly of Janthinobacterium lividum ERGS5:01.</title>
        <authorList>
            <person name="Kumar R."/>
            <person name="Acharya V."/>
            <person name="Singh D."/>
        </authorList>
    </citation>
    <scope>NUCLEOTIDE SEQUENCE [LARGE SCALE GENOMIC DNA]</scope>
    <source>
        <strain evidence="2 3">ERGS5:01</strain>
    </source>
</reference>
<proteinExistence type="predicted"/>